<proteinExistence type="predicted"/>
<evidence type="ECO:0000313" key="2">
    <source>
        <dbReference type="Proteomes" id="UP000193411"/>
    </source>
</evidence>
<accession>A0A1Y2HWC2</accession>
<keyword evidence="2" id="KW-1185">Reference proteome</keyword>
<protein>
    <submittedName>
        <fullName evidence="1">Uncharacterized protein</fullName>
    </submittedName>
</protein>
<gene>
    <name evidence="1" type="ORF">BCR44DRAFT_70681</name>
</gene>
<dbReference type="EMBL" id="MCFL01000007">
    <property type="protein sequence ID" value="ORZ38917.1"/>
    <property type="molecule type" value="Genomic_DNA"/>
</dbReference>
<dbReference type="Proteomes" id="UP000193411">
    <property type="component" value="Unassembled WGS sequence"/>
</dbReference>
<comment type="caution">
    <text evidence="1">The sequence shown here is derived from an EMBL/GenBank/DDBJ whole genome shotgun (WGS) entry which is preliminary data.</text>
</comment>
<dbReference type="AlphaFoldDB" id="A0A1Y2HWC2"/>
<evidence type="ECO:0000313" key="1">
    <source>
        <dbReference type="EMBL" id="ORZ38917.1"/>
    </source>
</evidence>
<organism evidence="1 2">
    <name type="scientific">Catenaria anguillulae PL171</name>
    <dbReference type="NCBI Taxonomy" id="765915"/>
    <lineage>
        <taxon>Eukaryota</taxon>
        <taxon>Fungi</taxon>
        <taxon>Fungi incertae sedis</taxon>
        <taxon>Blastocladiomycota</taxon>
        <taxon>Blastocladiomycetes</taxon>
        <taxon>Blastocladiales</taxon>
        <taxon>Catenariaceae</taxon>
        <taxon>Catenaria</taxon>
    </lineage>
</organism>
<reference evidence="1 2" key="1">
    <citation type="submission" date="2016-07" db="EMBL/GenBank/DDBJ databases">
        <title>Pervasive Adenine N6-methylation of Active Genes in Fungi.</title>
        <authorList>
            <consortium name="DOE Joint Genome Institute"/>
            <person name="Mondo S.J."/>
            <person name="Dannebaum R.O."/>
            <person name="Kuo R.C."/>
            <person name="Labutti K."/>
            <person name="Haridas S."/>
            <person name="Kuo A."/>
            <person name="Salamov A."/>
            <person name="Ahrendt S.R."/>
            <person name="Lipzen A."/>
            <person name="Sullivan W."/>
            <person name="Andreopoulos W.B."/>
            <person name="Clum A."/>
            <person name="Lindquist E."/>
            <person name="Daum C."/>
            <person name="Ramamoorthy G.K."/>
            <person name="Gryganskyi A."/>
            <person name="Culley D."/>
            <person name="Magnuson J.K."/>
            <person name="James T.Y."/>
            <person name="O'Malley M.A."/>
            <person name="Stajich J.E."/>
            <person name="Spatafora J.W."/>
            <person name="Visel A."/>
            <person name="Grigoriev I.V."/>
        </authorList>
    </citation>
    <scope>NUCLEOTIDE SEQUENCE [LARGE SCALE GENOMIC DNA]</scope>
    <source>
        <strain evidence="1 2">PL171</strain>
    </source>
</reference>
<sequence>MTNPEQADASHSTDPPQAFRLLKAWVVHRLTATTSAQPLDDHVVVQGLSFTSQCLTKLAEQWTARVGQRNSTDVDTDAARVTAMTGAVAVFCTVIAGMAKVLAADLASGHDSVLQEAPVMVVDAVAEPIVQLIIACLSPTLHPADHATATLLLSHTLPTLDSLVALIITAGKRAPLSSDDDQLAAGLAHLLVQIPPLTLTSPLPPTATAHFWSPLWPTFTSYLCSRFTTDPVTLRDIITCALLPTLRSTACTDTDPRLAYPLAFWHSLSHLLPCAFPNPDSPRGHAHLPDPDSELAHRANVYLDLLDHLAALADHPRSPMLFPSTCIKAVLTCLAHLLALDALVELLVVNDAYGIATVRALTLVVTRHFALGARAGNEDEWLAFVEVVAPLMASSIPGLATVHNVIELAGLAGGGEGGEGVGGKVVLGKWAWLAAQLLHLDQAADGMVEWMMNGAQMQDDDQDGMQVDSVPDGLVIVEELLEVVDLLAPDVFGCPCCHRQAVPASANAAAASAAAETDGGSWVWDQTISALVAPVLVLVLSGVQVDKVVERWIRSLVRHLVKCRHTSTAQIVLACFSVMMEASNGQHGGRPSAVSEWIQSVALATKDCKANRVVAQRLEALLAVIETWGATGVGVL</sequence>
<name>A0A1Y2HWC2_9FUNG</name>